<keyword evidence="7 9" id="KW-0808">Transferase</keyword>
<dbReference type="RefSeq" id="WP_379018861.1">
    <property type="nucleotide sequence ID" value="NZ_JBHRTA010000004.1"/>
</dbReference>
<name>A0ABV7JE13_9SPHI</name>
<gene>
    <name evidence="12" type="primary">nadC</name>
    <name evidence="12" type="ORF">ACFOET_01565</name>
</gene>
<dbReference type="SUPFAM" id="SSF54675">
    <property type="entry name" value="Nicotinate/Quinolinate PRTase N-terminal domain-like"/>
    <property type="match status" value="1"/>
</dbReference>
<evidence type="ECO:0000256" key="1">
    <source>
        <dbReference type="ARBA" id="ARBA00003237"/>
    </source>
</evidence>
<keyword evidence="13" id="KW-1185">Reference proteome</keyword>
<dbReference type="InterPro" id="IPR002638">
    <property type="entry name" value="Quinolinate_PRibosylTrfase_C"/>
</dbReference>
<dbReference type="Proteomes" id="UP001595526">
    <property type="component" value="Unassembled WGS sequence"/>
</dbReference>
<evidence type="ECO:0000313" key="12">
    <source>
        <dbReference type="EMBL" id="MFC3196291.1"/>
    </source>
</evidence>
<dbReference type="Pfam" id="PF01729">
    <property type="entry name" value="QRPTase_C"/>
    <property type="match status" value="1"/>
</dbReference>
<evidence type="ECO:0000313" key="13">
    <source>
        <dbReference type="Proteomes" id="UP001595526"/>
    </source>
</evidence>
<dbReference type="PIRSF" id="PIRSF006250">
    <property type="entry name" value="NadC_ModD"/>
    <property type="match status" value="1"/>
</dbReference>
<dbReference type="GO" id="GO:0004514">
    <property type="term" value="F:nicotinate-nucleotide diphosphorylase (carboxylating) activity"/>
    <property type="evidence" value="ECO:0007669"/>
    <property type="project" value="UniProtKB-EC"/>
</dbReference>
<comment type="pathway">
    <text evidence="2">Cofactor biosynthesis; NAD(+) biosynthesis; nicotinate D-ribonucleotide from quinolinate: step 1/1.</text>
</comment>
<dbReference type="EC" id="2.4.2.19" evidence="4"/>
<comment type="similarity">
    <text evidence="3 9">Belongs to the NadC/ModD family.</text>
</comment>
<proteinExistence type="inferred from homology"/>
<comment type="caution">
    <text evidence="12">The sequence shown here is derived from an EMBL/GenBank/DDBJ whole genome shotgun (WGS) entry which is preliminary data.</text>
</comment>
<dbReference type="PANTHER" id="PTHR32179:SF3">
    <property type="entry name" value="NICOTINATE-NUCLEOTIDE PYROPHOSPHORYLASE [CARBOXYLATING]"/>
    <property type="match status" value="1"/>
</dbReference>
<dbReference type="SUPFAM" id="SSF51690">
    <property type="entry name" value="Nicotinate/Quinolinate PRTase C-terminal domain-like"/>
    <property type="match status" value="1"/>
</dbReference>
<evidence type="ECO:0000256" key="9">
    <source>
        <dbReference type="PIRNR" id="PIRNR006250"/>
    </source>
</evidence>
<sequence>MIQEGKEKLYRFITEALAEDVGDGDHTSLSTIPSGKQGKALLIIKEQGILAGVEEALAVFDQVDNTLQVDVLRTDGVSVHKGDIAFRVIGPMRSILLAERLVLNIMQRMSGIATATHRIVTAMEGTGTKLLDTRKTTPLLRFLEKKAVSIGGGVNHRFGLYDMILIKDNHVDYAGGISEAVQRANEYRSLLGKPLAIEVEVRNMDELKEVLNVGHIERIMLDNFTPDQIREALTLIDGRFVTEASGGITEENIRDYADTGVDYISMGALTHSVKSLDMSLKASPLD</sequence>
<evidence type="ECO:0000256" key="6">
    <source>
        <dbReference type="ARBA" id="ARBA00022676"/>
    </source>
</evidence>
<dbReference type="Gene3D" id="3.20.20.70">
    <property type="entry name" value="Aldolase class I"/>
    <property type="match status" value="1"/>
</dbReference>
<protein>
    <recommendedName>
        <fullName evidence="4">nicotinate-nucleotide diphosphorylase (carboxylating)</fullName>
        <ecNumber evidence="4">2.4.2.19</ecNumber>
    </recommendedName>
    <alternativeName>
        <fullName evidence="8">Quinolinate phosphoribosyltransferase [decarboxylating]</fullName>
    </alternativeName>
</protein>
<evidence type="ECO:0000256" key="5">
    <source>
        <dbReference type="ARBA" id="ARBA00022642"/>
    </source>
</evidence>
<feature type="domain" description="Quinolinate phosphoribosyl transferase N-terminal" evidence="11">
    <location>
        <begin position="25"/>
        <end position="110"/>
    </location>
</feature>
<evidence type="ECO:0000259" key="11">
    <source>
        <dbReference type="Pfam" id="PF02749"/>
    </source>
</evidence>
<dbReference type="InterPro" id="IPR036068">
    <property type="entry name" value="Nicotinate_pribotase-like_C"/>
</dbReference>
<comment type="function">
    <text evidence="1">Involved in the catabolism of quinolinic acid (QA).</text>
</comment>
<evidence type="ECO:0000256" key="4">
    <source>
        <dbReference type="ARBA" id="ARBA00011944"/>
    </source>
</evidence>
<evidence type="ECO:0000256" key="3">
    <source>
        <dbReference type="ARBA" id="ARBA00009400"/>
    </source>
</evidence>
<dbReference type="InterPro" id="IPR037128">
    <property type="entry name" value="Quinolinate_PRibosylTase_N_sf"/>
</dbReference>
<dbReference type="NCBIfam" id="TIGR00078">
    <property type="entry name" value="nadC"/>
    <property type="match status" value="1"/>
</dbReference>
<accession>A0ABV7JE13</accession>
<dbReference type="Gene3D" id="3.90.1170.20">
    <property type="entry name" value="Quinolinate phosphoribosyl transferase, N-terminal domain"/>
    <property type="match status" value="1"/>
</dbReference>
<dbReference type="EMBL" id="JBHRTA010000004">
    <property type="protein sequence ID" value="MFC3196291.1"/>
    <property type="molecule type" value="Genomic_DNA"/>
</dbReference>
<dbReference type="Pfam" id="PF02749">
    <property type="entry name" value="QRPTase_N"/>
    <property type="match status" value="1"/>
</dbReference>
<dbReference type="PANTHER" id="PTHR32179">
    <property type="entry name" value="NICOTINATE-NUCLEOTIDE PYROPHOSPHORYLASE [CARBOXYLATING]"/>
    <property type="match status" value="1"/>
</dbReference>
<feature type="domain" description="Quinolinate phosphoribosyl transferase C-terminal" evidence="10">
    <location>
        <begin position="112"/>
        <end position="281"/>
    </location>
</feature>
<evidence type="ECO:0000256" key="7">
    <source>
        <dbReference type="ARBA" id="ARBA00022679"/>
    </source>
</evidence>
<evidence type="ECO:0000256" key="2">
    <source>
        <dbReference type="ARBA" id="ARBA00004893"/>
    </source>
</evidence>
<organism evidence="12 13">
    <name type="scientific">Parapedobacter deserti</name>
    <dbReference type="NCBI Taxonomy" id="1912957"/>
    <lineage>
        <taxon>Bacteria</taxon>
        <taxon>Pseudomonadati</taxon>
        <taxon>Bacteroidota</taxon>
        <taxon>Sphingobacteriia</taxon>
        <taxon>Sphingobacteriales</taxon>
        <taxon>Sphingobacteriaceae</taxon>
        <taxon>Parapedobacter</taxon>
    </lineage>
</organism>
<dbReference type="InterPro" id="IPR004393">
    <property type="entry name" value="NadC"/>
</dbReference>
<dbReference type="InterPro" id="IPR027277">
    <property type="entry name" value="NadC/ModD"/>
</dbReference>
<evidence type="ECO:0000256" key="8">
    <source>
        <dbReference type="ARBA" id="ARBA00033102"/>
    </source>
</evidence>
<evidence type="ECO:0000259" key="10">
    <source>
        <dbReference type="Pfam" id="PF01729"/>
    </source>
</evidence>
<keyword evidence="5" id="KW-0662">Pyridine nucleotide biosynthesis</keyword>
<dbReference type="CDD" id="cd01572">
    <property type="entry name" value="QPRTase"/>
    <property type="match status" value="1"/>
</dbReference>
<keyword evidence="6 9" id="KW-0328">Glycosyltransferase</keyword>
<reference evidence="13" key="1">
    <citation type="journal article" date="2019" name="Int. J. Syst. Evol. Microbiol.">
        <title>The Global Catalogue of Microorganisms (GCM) 10K type strain sequencing project: providing services to taxonomists for standard genome sequencing and annotation.</title>
        <authorList>
            <consortium name="The Broad Institute Genomics Platform"/>
            <consortium name="The Broad Institute Genome Sequencing Center for Infectious Disease"/>
            <person name="Wu L."/>
            <person name="Ma J."/>
        </authorList>
    </citation>
    <scope>NUCLEOTIDE SEQUENCE [LARGE SCALE GENOMIC DNA]</scope>
    <source>
        <strain evidence="13">KCTC 52416</strain>
    </source>
</reference>
<dbReference type="InterPro" id="IPR013785">
    <property type="entry name" value="Aldolase_TIM"/>
</dbReference>
<dbReference type="InterPro" id="IPR022412">
    <property type="entry name" value="Quinolinate_PRibosylTrfase_N"/>
</dbReference>